<dbReference type="Gramene" id="Psat3g079320.1">
    <property type="protein sequence ID" value="Psat3g079320.1.cds"/>
    <property type="gene ID" value="Psat3g079320"/>
</dbReference>
<feature type="compositionally biased region" description="Polar residues" evidence="2">
    <location>
        <begin position="1"/>
        <end position="10"/>
    </location>
</feature>
<organism evidence="4 5">
    <name type="scientific">Pisum sativum</name>
    <name type="common">Garden pea</name>
    <name type="synonym">Lathyrus oleraceus</name>
    <dbReference type="NCBI Taxonomy" id="3888"/>
    <lineage>
        <taxon>Eukaryota</taxon>
        <taxon>Viridiplantae</taxon>
        <taxon>Streptophyta</taxon>
        <taxon>Embryophyta</taxon>
        <taxon>Tracheophyta</taxon>
        <taxon>Spermatophyta</taxon>
        <taxon>Magnoliopsida</taxon>
        <taxon>eudicotyledons</taxon>
        <taxon>Gunneridae</taxon>
        <taxon>Pentapetalae</taxon>
        <taxon>rosids</taxon>
        <taxon>fabids</taxon>
        <taxon>Fabales</taxon>
        <taxon>Fabaceae</taxon>
        <taxon>Papilionoideae</taxon>
        <taxon>50 kb inversion clade</taxon>
        <taxon>NPAAA clade</taxon>
        <taxon>Hologalegina</taxon>
        <taxon>IRL clade</taxon>
        <taxon>Fabeae</taxon>
        <taxon>Lathyrus</taxon>
    </lineage>
</organism>
<reference evidence="4 5" key="1">
    <citation type="journal article" date="2022" name="Nat. Genet.">
        <title>Improved pea reference genome and pan-genome highlight genomic features and evolutionary characteristics.</title>
        <authorList>
            <person name="Yang T."/>
            <person name="Liu R."/>
            <person name="Luo Y."/>
            <person name="Hu S."/>
            <person name="Wang D."/>
            <person name="Wang C."/>
            <person name="Pandey M.K."/>
            <person name="Ge S."/>
            <person name="Xu Q."/>
            <person name="Li N."/>
            <person name="Li G."/>
            <person name="Huang Y."/>
            <person name="Saxena R.K."/>
            <person name="Ji Y."/>
            <person name="Li M."/>
            <person name="Yan X."/>
            <person name="He Y."/>
            <person name="Liu Y."/>
            <person name="Wang X."/>
            <person name="Xiang C."/>
            <person name="Varshney R.K."/>
            <person name="Ding H."/>
            <person name="Gao S."/>
            <person name="Zong X."/>
        </authorList>
    </citation>
    <scope>NUCLEOTIDE SEQUENCE [LARGE SCALE GENOMIC DNA]</scope>
    <source>
        <strain evidence="4 5">cv. Zhongwan 6</strain>
    </source>
</reference>
<evidence type="ECO:0000313" key="4">
    <source>
        <dbReference type="EMBL" id="KAI5427047.1"/>
    </source>
</evidence>
<evidence type="ECO:0000256" key="1">
    <source>
        <dbReference type="ARBA" id="ARBA00005711"/>
    </source>
</evidence>
<comment type="caution">
    <text evidence="4">The sequence shown here is derived from an EMBL/GenBank/DDBJ whole genome shotgun (WGS) entry which is preliminary data.</text>
</comment>
<feature type="compositionally biased region" description="Basic and acidic residues" evidence="2">
    <location>
        <begin position="244"/>
        <end position="255"/>
    </location>
</feature>
<evidence type="ECO:0000259" key="3">
    <source>
        <dbReference type="Pfam" id="PF03763"/>
    </source>
</evidence>
<gene>
    <name evidence="4" type="ORF">KIW84_032467</name>
</gene>
<dbReference type="Gramene" id="PSAT_LOCUS13282_t1">
    <property type="protein sequence ID" value="CAL5193467.1"/>
    <property type="gene ID" value="PSAT_LOCUS13282"/>
</dbReference>
<feature type="region of interest" description="Disordered" evidence="2">
    <location>
        <begin position="1"/>
        <end position="51"/>
    </location>
</feature>
<evidence type="ECO:0000256" key="2">
    <source>
        <dbReference type="SAM" id="MobiDB-lite"/>
    </source>
</evidence>
<feature type="domain" description="Remorin C-terminal" evidence="3">
    <location>
        <begin position="174"/>
        <end position="278"/>
    </location>
</feature>
<dbReference type="Gramene" id="Psat03G0246700-T1">
    <property type="protein sequence ID" value="KAI5427047.1"/>
    <property type="gene ID" value="KIW84_032467"/>
</dbReference>
<accession>A0A9D4XUY2</accession>
<dbReference type="PANTHER" id="PTHR31471:SF87">
    <property type="entry name" value="REMORIN 4.2"/>
    <property type="match status" value="1"/>
</dbReference>
<sequence>MNSNPNSSTRHVSDETQENEQFTEIREIHALTPPRLPPPTNSGHNHRSSSLSIASSIDSENFTTISREFNALVLAGSTIDHNNNITPHAHPHDQYEASSSSNNNNNNLGRIREEHMMEETNPLAIVVDNNPLDPVQSPTTRRVVAGGNGSGGGHGTRVGGEEQHVSVDKVKKEEVDAKISAWQNAKVAKINNRFKREDAVINGWEGEQVQKATSWLKKVERKLEEKRAKALEKTQNKIAKAHRKAEERKASAEAKRGTKVARVLEIANLMRAVGRPPAKKSFF</sequence>
<evidence type="ECO:0000313" key="5">
    <source>
        <dbReference type="Proteomes" id="UP001058974"/>
    </source>
</evidence>
<dbReference type="EMBL" id="JAMSHJ010000003">
    <property type="protein sequence ID" value="KAI5427047.1"/>
    <property type="molecule type" value="Genomic_DNA"/>
</dbReference>
<feature type="region of interest" description="Disordered" evidence="2">
    <location>
        <begin position="233"/>
        <end position="255"/>
    </location>
</feature>
<dbReference type="Proteomes" id="UP001058974">
    <property type="component" value="Chromosome 3"/>
</dbReference>
<dbReference type="AlphaFoldDB" id="A0A9D4XUY2"/>
<protein>
    <recommendedName>
        <fullName evidence="3">Remorin C-terminal domain-containing protein</fullName>
    </recommendedName>
</protein>
<name>A0A9D4XUY2_PEA</name>
<feature type="region of interest" description="Disordered" evidence="2">
    <location>
        <begin position="83"/>
        <end position="104"/>
    </location>
</feature>
<comment type="similarity">
    <text evidence="1">Belongs to the remorin family.</text>
</comment>
<dbReference type="PANTHER" id="PTHR31471">
    <property type="entry name" value="OS02G0116800 PROTEIN"/>
    <property type="match status" value="1"/>
</dbReference>
<dbReference type="InterPro" id="IPR005516">
    <property type="entry name" value="Remorin_C"/>
</dbReference>
<proteinExistence type="inferred from homology"/>
<keyword evidence="5" id="KW-1185">Reference proteome</keyword>
<dbReference type="Pfam" id="PF03763">
    <property type="entry name" value="Remorin_C"/>
    <property type="match status" value="1"/>
</dbReference>
<dbReference type="OrthoDB" id="1939615at2759"/>